<reference evidence="1 2" key="1">
    <citation type="submission" date="2011-07" db="EMBL/GenBank/DDBJ databases">
        <authorList>
            <person name="Coyne R."/>
            <person name="Brami D."/>
            <person name="Johnson J."/>
            <person name="Hostetler J."/>
            <person name="Hannick L."/>
            <person name="Clark T."/>
            <person name="Cassidy-Hanley D."/>
            <person name="Inman J."/>
        </authorList>
    </citation>
    <scope>NUCLEOTIDE SEQUENCE [LARGE SCALE GENOMIC DNA]</scope>
    <source>
        <strain evidence="1 2">G5</strain>
    </source>
</reference>
<organism evidence="1 2">
    <name type="scientific">Ichthyophthirius multifiliis</name>
    <name type="common">White spot disease agent</name>
    <name type="synonym">Ich</name>
    <dbReference type="NCBI Taxonomy" id="5932"/>
    <lineage>
        <taxon>Eukaryota</taxon>
        <taxon>Sar</taxon>
        <taxon>Alveolata</taxon>
        <taxon>Ciliophora</taxon>
        <taxon>Intramacronucleata</taxon>
        <taxon>Oligohymenophorea</taxon>
        <taxon>Hymenostomatida</taxon>
        <taxon>Ophryoglenina</taxon>
        <taxon>Ichthyophthirius</taxon>
    </lineage>
</organism>
<name>G0QS71_ICHMU</name>
<evidence type="ECO:0000313" key="1">
    <source>
        <dbReference type="EMBL" id="EGR31936.1"/>
    </source>
</evidence>
<dbReference type="RefSeq" id="XP_004035422.1">
    <property type="nucleotide sequence ID" value="XM_004035374.1"/>
</dbReference>
<keyword evidence="2" id="KW-1185">Reference proteome</keyword>
<proteinExistence type="predicted"/>
<gene>
    <name evidence="1" type="ORF">IMG5_099640</name>
</gene>
<dbReference type="InParanoid" id="G0QS71"/>
<dbReference type="Proteomes" id="UP000008983">
    <property type="component" value="Unassembled WGS sequence"/>
</dbReference>
<accession>G0QS71</accession>
<dbReference type="AlphaFoldDB" id="G0QS71"/>
<evidence type="ECO:0000313" key="2">
    <source>
        <dbReference type="Proteomes" id="UP000008983"/>
    </source>
</evidence>
<dbReference type="EMBL" id="GL983807">
    <property type="protein sequence ID" value="EGR31936.1"/>
    <property type="molecule type" value="Genomic_DNA"/>
</dbReference>
<sequence>MILVILHIYQYIMAYQLEFLSEYFVMNNLKKNGTLKYNKQIIIQKNWDKNGNRQIYQKKQKQQEQIRKLIKQRILLIQKK</sequence>
<dbReference type="GeneID" id="14908078"/>
<protein>
    <submittedName>
        <fullName evidence="1">Uncharacterized protein</fullName>
    </submittedName>
</protein>